<reference evidence="2 3" key="1">
    <citation type="journal article" date="2012" name="J. Bacteriol.">
        <title>Complete genome sequences of Methylophaga sp. strain JAM1 and Methylophaga sp. strain JAM7.</title>
        <authorList>
            <person name="Villeneuve C."/>
            <person name="Martineau C."/>
            <person name="Mauffrey F."/>
            <person name="Villemur R."/>
        </authorList>
    </citation>
    <scope>NUCLEOTIDE SEQUENCE [LARGE SCALE GENOMIC DNA]</scope>
    <source>
        <strain evidence="2 3">JAM1</strain>
    </source>
</reference>
<dbReference type="PANTHER" id="PTHR33608">
    <property type="entry name" value="BLL2464 PROTEIN"/>
    <property type="match status" value="1"/>
</dbReference>
<accession>I1XG59</accession>
<dbReference type="PANTHER" id="PTHR33608:SF6">
    <property type="entry name" value="BLL2464 PROTEIN"/>
    <property type="match status" value="1"/>
</dbReference>
<dbReference type="PATRIC" id="fig|754476.3.peg.523"/>
<dbReference type="RefSeq" id="WP_014705753.1">
    <property type="nucleotide sequence ID" value="NC_017857.3"/>
</dbReference>
<evidence type="ECO:0000259" key="1">
    <source>
        <dbReference type="Pfam" id="PF01882"/>
    </source>
</evidence>
<keyword evidence="3" id="KW-1185">Reference proteome</keyword>
<dbReference type="InterPro" id="IPR002881">
    <property type="entry name" value="DUF58"/>
</dbReference>
<protein>
    <recommendedName>
        <fullName evidence="1">DUF58 domain-containing protein</fullName>
    </recommendedName>
</protein>
<dbReference type="STRING" id="754476.Q7A_532"/>
<dbReference type="HOGENOM" id="CLU_1000440_0_0_6"/>
<feature type="domain" description="DUF58" evidence="1">
    <location>
        <begin position="62"/>
        <end position="227"/>
    </location>
</feature>
<dbReference type="KEGG" id="mej:Q7A_532"/>
<dbReference type="Proteomes" id="UP000009144">
    <property type="component" value="Chromosome"/>
</dbReference>
<name>I1XG59_METNJ</name>
<reference evidence="2 3" key="2">
    <citation type="journal article" date="2013" name="Int. J. Syst. Evol. Microbiol.">
        <title>Methylophaga nitratireducenticrescens sp. nov. and Methylophaga frappieri sp. nov., isolated from the biofilm of the methanol-fed denitrification system treating the seawater at the Montreal Biodome.</title>
        <authorList>
            <person name="Villeneuve C."/>
            <person name="Martineau C."/>
            <person name="Mauffrey F."/>
            <person name="Villemur R."/>
        </authorList>
    </citation>
    <scope>NUCLEOTIDE SEQUENCE [LARGE SCALE GENOMIC DNA]</scope>
    <source>
        <strain evidence="2 3">JAM1</strain>
    </source>
</reference>
<proteinExistence type="predicted"/>
<evidence type="ECO:0000313" key="3">
    <source>
        <dbReference type="Proteomes" id="UP000009144"/>
    </source>
</evidence>
<dbReference type="EMBL" id="CP003390">
    <property type="protein sequence ID" value="AFI83378.1"/>
    <property type="molecule type" value="Genomic_DNA"/>
</dbReference>
<dbReference type="AlphaFoldDB" id="I1XG59"/>
<evidence type="ECO:0000313" key="2">
    <source>
        <dbReference type="EMBL" id="AFI83378.1"/>
    </source>
</evidence>
<dbReference type="OrthoDB" id="7779014at2"/>
<sequence>MNQHEIQHLIFDYRSPFLLNALRESEHKSKRQGPGSDFYKKSPFLADPNPARIDLAMSVTDPFESIYVKTFRQRSKLDVLTLVDGSDSMTVQDKTQLVNLTEKSIAYSVAARNDNHQSYLLSQSIQSITNSEILPQHFKSATEQVSNHNKAEAFNEIERLLPARRCLVFLLSDFHWSNEKLYRILNSLSGHYLVPIVIWRSAEYNDYPLWRFVQINDAETGENSLIFVTPKQKKLIESTFADRKVFLNHQFQKHNCRAFWMIDQFSAQQLSEFFHGH</sequence>
<dbReference type="eggNOG" id="COG1721">
    <property type="taxonomic scope" value="Bacteria"/>
</dbReference>
<dbReference type="Pfam" id="PF01882">
    <property type="entry name" value="DUF58"/>
    <property type="match status" value="1"/>
</dbReference>
<gene>
    <name evidence="2" type="ordered locus">Q7A_532</name>
</gene>
<organism evidence="2 3">
    <name type="scientific">Methylophaga nitratireducenticrescens</name>
    <dbReference type="NCBI Taxonomy" id="754476"/>
    <lineage>
        <taxon>Bacteria</taxon>
        <taxon>Pseudomonadati</taxon>
        <taxon>Pseudomonadota</taxon>
        <taxon>Gammaproteobacteria</taxon>
        <taxon>Thiotrichales</taxon>
        <taxon>Piscirickettsiaceae</taxon>
        <taxon>Methylophaga</taxon>
    </lineage>
</organism>